<dbReference type="SUPFAM" id="SSF56281">
    <property type="entry name" value="Metallo-hydrolase/oxidoreductase"/>
    <property type="match status" value="1"/>
</dbReference>
<protein>
    <submittedName>
        <fullName evidence="2">MBL fold metallo-hydrolase</fullName>
    </submittedName>
</protein>
<accession>A0ABT2TSE9</accession>
<reference evidence="2 3" key="1">
    <citation type="journal article" date="2021" name="ISME Commun">
        <title>Automated analysis of genomic sequences facilitates high-throughput and comprehensive description of bacteria.</title>
        <authorList>
            <person name="Hitch T.C.A."/>
        </authorList>
    </citation>
    <scope>NUCLEOTIDE SEQUENCE [LARGE SCALE GENOMIC DNA]</scope>
    <source>
        <strain evidence="2 3">Sanger_23</strain>
    </source>
</reference>
<comment type="caution">
    <text evidence="2">The sequence shown here is derived from an EMBL/GenBank/DDBJ whole genome shotgun (WGS) entry which is preliminary data.</text>
</comment>
<keyword evidence="3" id="KW-1185">Reference proteome</keyword>
<dbReference type="PANTHER" id="PTHR30619">
    <property type="entry name" value="DNA INTERNALIZATION/COMPETENCE PROTEIN COMEC/REC2"/>
    <property type="match status" value="1"/>
</dbReference>
<proteinExistence type="predicted"/>
<dbReference type="PANTHER" id="PTHR30619:SF1">
    <property type="entry name" value="RECOMBINATION PROTEIN 2"/>
    <property type="match status" value="1"/>
</dbReference>
<evidence type="ECO:0000313" key="3">
    <source>
        <dbReference type="Proteomes" id="UP001652409"/>
    </source>
</evidence>
<dbReference type="InterPro" id="IPR052159">
    <property type="entry name" value="Competence_DNA_uptake"/>
</dbReference>
<dbReference type="Proteomes" id="UP001652409">
    <property type="component" value="Unassembled WGS sequence"/>
</dbReference>
<feature type="domain" description="Metallo-beta-lactamase" evidence="1">
    <location>
        <begin position="58"/>
        <end position="111"/>
    </location>
</feature>
<name>A0ABT2TSE9_9FIRM</name>
<dbReference type="InterPro" id="IPR001279">
    <property type="entry name" value="Metallo-B-lactamas"/>
</dbReference>
<dbReference type="Gene3D" id="3.60.15.10">
    <property type="entry name" value="Ribonuclease Z/Hydroxyacylglutathione hydrolase-like"/>
    <property type="match status" value="1"/>
</dbReference>
<organism evidence="2 3">
    <name type="scientific">Blautia ammoniilytica</name>
    <dbReference type="NCBI Taxonomy" id="2981782"/>
    <lineage>
        <taxon>Bacteria</taxon>
        <taxon>Bacillati</taxon>
        <taxon>Bacillota</taxon>
        <taxon>Clostridia</taxon>
        <taxon>Lachnospirales</taxon>
        <taxon>Lachnospiraceae</taxon>
        <taxon>Blautia</taxon>
    </lineage>
</organism>
<sequence>MDYKKHLTYFTGLAIGLLTLLLALFLSPAVPCSAGTASVTWRVTQYGDDHAGKQSMFYTIKGSNGKLIVVDGGWTDQEAFVRKTIQSLGSKVDLWIITHPHPDHAGAFIKIFSSPGDIQIRKVIAPKINDSRYRKFKHSWDEYPVFQQFMKLMCGTSKIHWKGAGDSFRFSGLKFQFFNGYSNTLTNTTKDICNGSSLVFKVSGRKTSMLFTGDILTKVGRRLISTYKKQLKSTFLQAPHHGNNTGRYSFYKYIGADITFVDAPAFLRTYPAVARNLQNIKALGGQVYTYNSSRRSVIIH</sequence>
<dbReference type="EMBL" id="JAOQJL010000009">
    <property type="protein sequence ID" value="MCU6765012.1"/>
    <property type="molecule type" value="Genomic_DNA"/>
</dbReference>
<evidence type="ECO:0000259" key="1">
    <source>
        <dbReference type="Pfam" id="PF00753"/>
    </source>
</evidence>
<dbReference type="RefSeq" id="WP_158421078.1">
    <property type="nucleotide sequence ID" value="NZ_JAOQJL010000009.1"/>
</dbReference>
<gene>
    <name evidence="2" type="ORF">OCV61_06235</name>
</gene>
<dbReference type="InterPro" id="IPR036866">
    <property type="entry name" value="RibonucZ/Hydroxyglut_hydro"/>
</dbReference>
<dbReference type="Pfam" id="PF00753">
    <property type="entry name" value="Lactamase_B"/>
    <property type="match status" value="1"/>
</dbReference>
<evidence type="ECO:0000313" key="2">
    <source>
        <dbReference type="EMBL" id="MCU6765012.1"/>
    </source>
</evidence>